<accession>A0ABR2ZU54</accession>
<keyword evidence="3" id="KW-1185">Reference proteome</keyword>
<feature type="region of interest" description="Disordered" evidence="1">
    <location>
        <begin position="339"/>
        <end position="392"/>
    </location>
</feature>
<feature type="region of interest" description="Disordered" evidence="1">
    <location>
        <begin position="424"/>
        <end position="467"/>
    </location>
</feature>
<dbReference type="EMBL" id="JBBXMP010000056">
    <property type="protein sequence ID" value="KAL0064805.1"/>
    <property type="molecule type" value="Genomic_DNA"/>
</dbReference>
<feature type="compositionally biased region" description="Low complexity" evidence="1">
    <location>
        <begin position="435"/>
        <end position="452"/>
    </location>
</feature>
<feature type="region of interest" description="Disordered" evidence="1">
    <location>
        <begin position="489"/>
        <end position="635"/>
    </location>
</feature>
<evidence type="ECO:0000256" key="1">
    <source>
        <dbReference type="SAM" id="MobiDB-lite"/>
    </source>
</evidence>
<comment type="caution">
    <text evidence="2">The sequence shown here is derived from an EMBL/GenBank/DDBJ whole genome shotgun (WGS) entry which is preliminary data.</text>
</comment>
<sequence length="644" mass="70509">MAMLTTSIFGFAGKTRTHFYKAVEVIKTCRELELIVHPLGNLPRKNFGIIYTAARESLSRAEKDPRKRDLFQGFVEAVSVHMDPDRLREFEGRWEDAQTKDAEKGKIFERVTEKLQNAMSKKKVKLLVSYLPSEPLGPILAEIRDKQTTITVCGLENDSIDGLLWLFTHAILRNNKVNSLRSGSHFYKNLAKCLENLESEAKAIDPFAVDGRWKPRPFIPHADRLAHVPAVLSGENIGPLASTRLFLLRDRQKPLCIATPASRCYRDVFSLGSAYLLKEHGNGNLVLSTSLIEEFRDFPFPPITKYENILATGEPHNYQDDPRAFWNELLETMRRQSGNWNLEGRSDPRQSLPEFPEVALGGDPPASIPSAPGQSTTPPPSQVDMPEPLPAGQHPQHIFLAIAPSQLVEFALVGSSLARHSVPVGAQQSPEQAASLTSLLSSVPSEEPSPSSGNTCPPITSNPSPLVMPSPQISTFGMTAAQRDVTFAPPSEIDIGGPPDTSVKSAMFLGQTPTSPSSPIVMRESVNLSEARRPSMPVPIEPQQRPRQAAPQSPVPLAQPTLVQSSTPVPTKSSSPPVITRPPVTSFSSLPVTSSPQVLTPSMIAAERDVASPPPSNHDRPPSPAPQKGKRPGFIRRVWNYMTA</sequence>
<feature type="compositionally biased region" description="Low complexity" evidence="1">
    <location>
        <begin position="542"/>
        <end position="552"/>
    </location>
</feature>
<reference evidence="2 3" key="1">
    <citation type="submission" date="2024-05" db="EMBL/GenBank/DDBJ databases">
        <title>A draft genome resource for the thread blight pathogen Marasmius tenuissimus strain MS-2.</title>
        <authorList>
            <person name="Yulfo-Soto G.E."/>
            <person name="Baruah I.K."/>
            <person name="Amoako-Attah I."/>
            <person name="Bukari Y."/>
            <person name="Meinhardt L.W."/>
            <person name="Bailey B.A."/>
            <person name="Cohen S.P."/>
        </authorList>
    </citation>
    <scope>NUCLEOTIDE SEQUENCE [LARGE SCALE GENOMIC DNA]</scope>
    <source>
        <strain evidence="2 3">MS-2</strain>
    </source>
</reference>
<feature type="compositionally biased region" description="Polar residues" evidence="1">
    <location>
        <begin position="583"/>
        <end position="600"/>
    </location>
</feature>
<proteinExistence type="predicted"/>
<evidence type="ECO:0000313" key="3">
    <source>
        <dbReference type="Proteomes" id="UP001437256"/>
    </source>
</evidence>
<feature type="compositionally biased region" description="Polar residues" evidence="1">
    <location>
        <begin position="453"/>
        <end position="464"/>
    </location>
</feature>
<organism evidence="2 3">
    <name type="scientific">Marasmius tenuissimus</name>
    <dbReference type="NCBI Taxonomy" id="585030"/>
    <lineage>
        <taxon>Eukaryota</taxon>
        <taxon>Fungi</taxon>
        <taxon>Dikarya</taxon>
        <taxon>Basidiomycota</taxon>
        <taxon>Agaricomycotina</taxon>
        <taxon>Agaricomycetes</taxon>
        <taxon>Agaricomycetidae</taxon>
        <taxon>Agaricales</taxon>
        <taxon>Marasmiineae</taxon>
        <taxon>Marasmiaceae</taxon>
        <taxon>Marasmius</taxon>
    </lineage>
</organism>
<protein>
    <submittedName>
        <fullName evidence="2">Uncharacterized protein</fullName>
    </submittedName>
</protein>
<evidence type="ECO:0000313" key="2">
    <source>
        <dbReference type="EMBL" id="KAL0064805.1"/>
    </source>
</evidence>
<feature type="compositionally biased region" description="Low complexity" evidence="1">
    <location>
        <begin position="565"/>
        <end position="578"/>
    </location>
</feature>
<gene>
    <name evidence="2" type="ORF">AAF712_008202</name>
</gene>
<dbReference type="Proteomes" id="UP001437256">
    <property type="component" value="Unassembled WGS sequence"/>
</dbReference>
<name>A0ABR2ZU54_9AGAR</name>